<evidence type="ECO:0000256" key="2">
    <source>
        <dbReference type="ARBA" id="ARBA00005959"/>
    </source>
</evidence>
<gene>
    <name evidence="8" type="ORF">PR001_g2391</name>
    <name evidence="9" type="ORF">PR003_g2584</name>
</gene>
<evidence type="ECO:0000256" key="6">
    <source>
        <dbReference type="ARBA" id="ARBA00023235"/>
    </source>
</evidence>
<comment type="caution">
    <text evidence="9">The sequence shown here is derived from an EMBL/GenBank/DDBJ whole genome shotgun (WGS) entry which is preliminary data.</text>
</comment>
<keyword evidence="11" id="KW-1185">Reference proteome</keyword>
<dbReference type="SUPFAM" id="SSF51735">
    <property type="entry name" value="NAD(P)-binding Rossmann-fold domains"/>
    <property type="match status" value="1"/>
</dbReference>
<evidence type="ECO:0000256" key="1">
    <source>
        <dbReference type="ARBA" id="ARBA00004883"/>
    </source>
</evidence>
<evidence type="ECO:0000313" key="10">
    <source>
        <dbReference type="Proteomes" id="UP000429607"/>
    </source>
</evidence>
<dbReference type="GO" id="GO:0042351">
    <property type="term" value="P:'de novo' GDP-L-fucose biosynthetic process"/>
    <property type="evidence" value="ECO:0007669"/>
    <property type="project" value="UniProtKB-UniPathway"/>
</dbReference>
<accession>A0A6A4G0T4</accession>
<dbReference type="Gene3D" id="3.90.25.10">
    <property type="entry name" value="UDP-galactose 4-epimerase, domain 1"/>
    <property type="match status" value="1"/>
</dbReference>
<dbReference type="Proteomes" id="UP000429607">
    <property type="component" value="Unassembled WGS sequence"/>
</dbReference>
<keyword evidence="6" id="KW-0413">Isomerase</keyword>
<dbReference type="CDD" id="cd05239">
    <property type="entry name" value="GDP_FS_SDR_e"/>
    <property type="match status" value="1"/>
</dbReference>
<evidence type="ECO:0000256" key="5">
    <source>
        <dbReference type="ARBA" id="ARBA00023002"/>
    </source>
</evidence>
<protein>
    <recommendedName>
        <fullName evidence="3">GDP-L-fucose synthase</fullName>
        <ecNumber evidence="3">1.1.1.271</ecNumber>
    </recommendedName>
</protein>
<dbReference type="InterPro" id="IPR002347">
    <property type="entry name" value="SDR_fam"/>
</dbReference>
<evidence type="ECO:0000313" key="9">
    <source>
        <dbReference type="EMBL" id="KAE9355944.1"/>
    </source>
</evidence>
<sequence length="328" mass="36806">MGEPQLASTSSKPRRVVLVTGGTGLVGRALQDVVTMQGPSDVDEWHFVGSKDADLRDASQTRALFERVRPTHVLHLAALVGGLFHNLARKVDFFRDNMAINDSVLQNCQRFHVQKLVSCLSTCVFPAETSYPLDETMLHDGRPHRSNEGYAMAKRLIDTLNRCYADQFGCHFTSVIPTNIYGPHDNFNVQDGHVIPGLIHKCYLAKRDSTPLVIWGSGKPLRQFISSHDVARLMLWVLDHYDSVEPLILSVDEKDEVSIGDVAREIAVAMEFKGEIVSDTSKSDGQFKKTASNTKLRRLLPDFQFKTVSQGLRETTAWFEANYEMARK</sequence>
<dbReference type="PANTHER" id="PTHR43238">
    <property type="entry name" value="GDP-L-FUCOSE SYNTHASE"/>
    <property type="match status" value="1"/>
</dbReference>
<comment type="similarity">
    <text evidence="2">Belongs to the NAD(P)-dependent epimerase/dehydratase family. Fucose synthase subfamily.</text>
</comment>
<evidence type="ECO:0000313" key="11">
    <source>
        <dbReference type="Proteomes" id="UP000434957"/>
    </source>
</evidence>
<dbReference type="InterPro" id="IPR036291">
    <property type="entry name" value="NAD(P)-bd_dom_sf"/>
</dbReference>
<dbReference type="InterPro" id="IPR028614">
    <property type="entry name" value="GDP_fucose/colitose_synth"/>
</dbReference>
<keyword evidence="4" id="KW-0521">NADP</keyword>
<dbReference type="Proteomes" id="UP000434957">
    <property type="component" value="Unassembled WGS sequence"/>
</dbReference>
<dbReference type="PRINTS" id="PR00081">
    <property type="entry name" value="GDHRDH"/>
</dbReference>
<dbReference type="GO" id="GO:0050577">
    <property type="term" value="F:GDP-L-fucose synthase activity"/>
    <property type="evidence" value="ECO:0007669"/>
    <property type="project" value="UniProtKB-EC"/>
</dbReference>
<dbReference type="EMBL" id="QXFT01000082">
    <property type="protein sequence ID" value="KAE9355944.1"/>
    <property type="molecule type" value="Genomic_DNA"/>
</dbReference>
<dbReference type="AlphaFoldDB" id="A0A6A4G0T4"/>
<dbReference type="GO" id="GO:0016853">
    <property type="term" value="F:isomerase activity"/>
    <property type="evidence" value="ECO:0007669"/>
    <property type="project" value="UniProtKB-KW"/>
</dbReference>
<evidence type="ECO:0000256" key="4">
    <source>
        <dbReference type="ARBA" id="ARBA00022857"/>
    </source>
</evidence>
<dbReference type="UniPathway" id="UPA00128">
    <property type="reaction ID" value="UER00191"/>
</dbReference>
<dbReference type="InterPro" id="IPR001509">
    <property type="entry name" value="Epimerase_deHydtase"/>
</dbReference>
<feature type="domain" description="NAD-dependent epimerase/dehydratase" evidence="7">
    <location>
        <begin position="17"/>
        <end position="245"/>
    </location>
</feature>
<evidence type="ECO:0000256" key="3">
    <source>
        <dbReference type="ARBA" id="ARBA00012371"/>
    </source>
</evidence>
<proteinExistence type="inferred from homology"/>
<dbReference type="EC" id="1.1.1.271" evidence="3"/>
<dbReference type="Gene3D" id="3.40.50.720">
    <property type="entry name" value="NAD(P)-binding Rossmann-like Domain"/>
    <property type="match status" value="1"/>
</dbReference>
<keyword evidence="5" id="KW-0560">Oxidoreductase</keyword>
<dbReference type="PANTHER" id="PTHR43238:SF1">
    <property type="entry name" value="GDP-L-FUCOSE SYNTHASE"/>
    <property type="match status" value="1"/>
</dbReference>
<evidence type="ECO:0000259" key="7">
    <source>
        <dbReference type="Pfam" id="PF01370"/>
    </source>
</evidence>
<dbReference type="Pfam" id="PF01370">
    <property type="entry name" value="Epimerase"/>
    <property type="match status" value="1"/>
</dbReference>
<comment type="pathway">
    <text evidence="1">Nucleotide-sugar biosynthesis; GDP-L-fucose biosynthesis via de novo pathway; GDP-L-fucose from GDP-alpha-D-mannose: step 2/2.</text>
</comment>
<organism evidence="9 11">
    <name type="scientific">Phytophthora rubi</name>
    <dbReference type="NCBI Taxonomy" id="129364"/>
    <lineage>
        <taxon>Eukaryota</taxon>
        <taxon>Sar</taxon>
        <taxon>Stramenopiles</taxon>
        <taxon>Oomycota</taxon>
        <taxon>Peronosporomycetes</taxon>
        <taxon>Peronosporales</taxon>
        <taxon>Peronosporaceae</taxon>
        <taxon>Phytophthora</taxon>
    </lineage>
</organism>
<evidence type="ECO:0000313" key="8">
    <source>
        <dbReference type="EMBL" id="KAE9050435.1"/>
    </source>
</evidence>
<dbReference type="HAMAP" id="MF_00956">
    <property type="entry name" value="GDP_fucose_synth"/>
    <property type="match status" value="1"/>
</dbReference>
<dbReference type="EMBL" id="QXFV01000081">
    <property type="protein sequence ID" value="KAE9050435.1"/>
    <property type="molecule type" value="Genomic_DNA"/>
</dbReference>
<name>A0A6A4G0T4_9STRA</name>
<reference evidence="9 11" key="1">
    <citation type="submission" date="2018-08" db="EMBL/GenBank/DDBJ databases">
        <title>Genomic investigation of the strawberry pathogen Phytophthora fragariae indicates pathogenicity is determined by transcriptional variation in three key races.</title>
        <authorList>
            <person name="Adams T.M."/>
            <person name="Armitage A.D."/>
            <person name="Sobczyk M.K."/>
            <person name="Bates H.J."/>
            <person name="Dunwell J.M."/>
            <person name="Nellist C.F."/>
            <person name="Harrison R.J."/>
        </authorList>
    </citation>
    <scope>NUCLEOTIDE SEQUENCE [LARGE SCALE GENOMIC DNA]</scope>
    <source>
        <strain evidence="8 10">SCRP249</strain>
        <strain evidence="9 11">SCRP333</strain>
    </source>
</reference>